<dbReference type="InterPro" id="IPR024787">
    <property type="entry name" value="EcsC"/>
</dbReference>
<gene>
    <name evidence="1" type="ORF">CAL25_05140</name>
</gene>
<reference evidence="1 2" key="1">
    <citation type="submission" date="2017-05" db="EMBL/GenBank/DDBJ databases">
        <title>Complete and WGS of Bordetella genogroups.</title>
        <authorList>
            <person name="Spilker T."/>
            <person name="LiPuma J."/>
        </authorList>
    </citation>
    <scope>NUCLEOTIDE SEQUENCE [LARGE SCALE GENOMIC DNA]</scope>
    <source>
        <strain evidence="1 2">AU10456</strain>
    </source>
</reference>
<dbReference type="PANTHER" id="PTHR41260">
    <property type="entry name" value="PROTEIN ECSC"/>
    <property type="match status" value="1"/>
</dbReference>
<evidence type="ECO:0000313" key="2">
    <source>
        <dbReference type="Proteomes" id="UP000216913"/>
    </source>
</evidence>
<dbReference type="AlphaFoldDB" id="A0A261U171"/>
<dbReference type="Pfam" id="PF12787">
    <property type="entry name" value="EcsC"/>
    <property type="match status" value="1"/>
</dbReference>
<name>A0A261U171_9BORD</name>
<comment type="caution">
    <text evidence="1">The sequence shown here is derived from an EMBL/GenBank/DDBJ whole genome shotgun (WGS) entry which is preliminary data.</text>
</comment>
<evidence type="ECO:0000313" key="1">
    <source>
        <dbReference type="EMBL" id="OZI54613.1"/>
    </source>
</evidence>
<sequence>MTNALPSLHDHPDDLAALKAAVARLEAPSLTIRLSNMIGSPIEWAISKLPRAASSKIQDAVHLALHKSVSAALRTFPDKATGGAPRNRTHGAAAALTGAAGGFFGLTGTLVELPFSTTIMMRSVADIARSEGFALDDPEIQRECVQVFAMGGTSKDDDAAESAYYALRTAFNEVAKETARALAEVATKHSAGKVSAHFASPKQAGTWLAKTIEVVAQRFGINITEKIAAQAAPVVGAVSGAAINALFINHYQEMARGHFTVKRLELKYGEDAVRQAYRELLAAHPPR</sequence>
<dbReference type="PANTHER" id="PTHR41260:SF1">
    <property type="entry name" value="PROTEIN ECSC"/>
    <property type="match status" value="1"/>
</dbReference>
<dbReference type="OrthoDB" id="1238772at2"/>
<accession>A0A261U171</accession>
<protein>
    <submittedName>
        <fullName evidence="1">Peptidase</fullName>
    </submittedName>
</protein>
<dbReference type="EMBL" id="NEVP01000002">
    <property type="protein sequence ID" value="OZI54613.1"/>
    <property type="molecule type" value="Genomic_DNA"/>
</dbReference>
<proteinExistence type="predicted"/>
<dbReference type="Proteomes" id="UP000216913">
    <property type="component" value="Unassembled WGS sequence"/>
</dbReference>
<organism evidence="1 2">
    <name type="scientific">Bordetella genomosp. 5</name>
    <dbReference type="NCBI Taxonomy" id="1395608"/>
    <lineage>
        <taxon>Bacteria</taxon>
        <taxon>Pseudomonadati</taxon>
        <taxon>Pseudomonadota</taxon>
        <taxon>Betaproteobacteria</taxon>
        <taxon>Burkholderiales</taxon>
        <taxon>Alcaligenaceae</taxon>
        <taxon>Bordetella</taxon>
    </lineage>
</organism>
<keyword evidence="2" id="KW-1185">Reference proteome</keyword>
<dbReference type="RefSeq" id="WP_094798887.1">
    <property type="nucleotide sequence ID" value="NZ_NEVP01000002.1"/>
</dbReference>